<organism evidence="5">
    <name type="scientific">Chaetoceros debilis</name>
    <dbReference type="NCBI Taxonomy" id="122233"/>
    <lineage>
        <taxon>Eukaryota</taxon>
        <taxon>Sar</taxon>
        <taxon>Stramenopiles</taxon>
        <taxon>Ochrophyta</taxon>
        <taxon>Bacillariophyta</taxon>
        <taxon>Coscinodiscophyceae</taxon>
        <taxon>Chaetocerotophycidae</taxon>
        <taxon>Chaetocerotales</taxon>
        <taxon>Chaetocerotaceae</taxon>
        <taxon>Chaetoceros</taxon>
    </lineage>
</organism>
<gene>
    <name evidence="5" type="ORF">CDEB00056_LOCUS20596</name>
</gene>
<name>A0A7S3QF74_9STRA</name>
<dbReference type="Pfam" id="PF02441">
    <property type="entry name" value="Flavoprotein"/>
    <property type="match status" value="1"/>
</dbReference>
<dbReference type="GO" id="GO:0071513">
    <property type="term" value="C:phosphopantothenoylcysteine decarboxylase complex"/>
    <property type="evidence" value="ECO:0007669"/>
    <property type="project" value="TreeGrafter"/>
</dbReference>
<dbReference type="EMBL" id="HBIO01026837">
    <property type="protein sequence ID" value="CAE0475743.1"/>
    <property type="molecule type" value="Transcribed_RNA"/>
</dbReference>
<feature type="region of interest" description="Disordered" evidence="3">
    <location>
        <begin position="92"/>
        <end position="112"/>
    </location>
</feature>
<dbReference type="AlphaFoldDB" id="A0A7S3QF74"/>
<protein>
    <recommendedName>
        <fullName evidence="4">Flavoprotein domain-containing protein</fullName>
    </recommendedName>
</protein>
<dbReference type="GO" id="GO:0004633">
    <property type="term" value="F:phosphopantothenoylcysteine decarboxylase activity"/>
    <property type="evidence" value="ECO:0007669"/>
    <property type="project" value="TreeGrafter"/>
</dbReference>
<accession>A0A7S3QF74</accession>
<dbReference type="GO" id="GO:0015937">
    <property type="term" value="P:coenzyme A biosynthetic process"/>
    <property type="evidence" value="ECO:0007669"/>
    <property type="project" value="UniProtKB-KW"/>
</dbReference>
<dbReference type="GO" id="GO:0010181">
    <property type="term" value="F:FMN binding"/>
    <property type="evidence" value="ECO:0007669"/>
    <property type="project" value="TreeGrafter"/>
</dbReference>
<evidence type="ECO:0000256" key="1">
    <source>
        <dbReference type="ARBA" id="ARBA00022993"/>
    </source>
</evidence>
<dbReference type="PANTHER" id="PTHR14359:SF6">
    <property type="entry name" value="PHOSPHOPANTOTHENOYLCYSTEINE DECARBOXYLASE"/>
    <property type="match status" value="1"/>
</dbReference>
<dbReference type="InterPro" id="IPR003382">
    <property type="entry name" value="Flavoprotein"/>
</dbReference>
<dbReference type="PANTHER" id="PTHR14359">
    <property type="entry name" value="HOMO-OLIGOMERIC FLAVIN CONTAINING CYS DECARBOXYLASE FAMILY"/>
    <property type="match status" value="1"/>
</dbReference>
<sequence length="261" mass="29185">MEFCKAMNSHGELSTKRRKRVLLGISGSVAAIKGPELAIQLTKELDAHVVILLTRGGENFWCKAQEYNPKIWEECNSMMREEDNTLIMRETKEDATGSSTQTPSLPEPPINDESRRMMLFTAQDEWKGWQRMSDPVLHIQLRDWADIAVIAPLTAHTLAKISKGLCDDTLTCIIRAWDYGHTSKDGKHLVLAPAMNTGMWDHPLTRIQLNAIKGFCNNKRGECLVKIVEPQIKTLACGEVGNGAMASVVDIVEVSRQSLQK</sequence>
<reference evidence="5" key="1">
    <citation type="submission" date="2021-01" db="EMBL/GenBank/DDBJ databases">
        <authorList>
            <person name="Corre E."/>
            <person name="Pelletier E."/>
            <person name="Niang G."/>
            <person name="Scheremetjew M."/>
            <person name="Finn R."/>
            <person name="Kale V."/>
            <person name="Holt S."/>
            <person name="Cochrane G."/>
            <person name="Meng A."/>
            <person name="Brown T."/>
            <person name="Cohen L."/>
        </authorList>
    </citation>
    <scope>NUCLEOTIDE SEQUENCE</scope>
    <source>
        <strain evidence="5">MM31A-1</strain>
    </source>
</reference>
<evidence type="ECO:0000256" key="3">
    <source>
        <dbReference type="SAM" id="MobiDB-lite"/>
    </source>
</evidence>
<dbReference type="SUPFAM" id="SSF52507">
    <property type="entry name" value="Homo-oligomeric flavin-containing Cys decarboxylases, HFCD"/>
    <property type="match status" value="1"/>
</dbReference>
<evidence type="ECO:0000259" key="4">
    <source>
        <dbReference type="Pfam" id="PF02441"/>
    </source>
</evidence>
<dbReference type="InterPro" id="IPR036551">
    <property type="entry name" value="Flavin_trans-like"/>
</dbReference>
<keyword evidence="1" id="KW-0173">Coenzyme A biosynthesis</keyword>
<proteinExistence type="inferred from homology"/>
<dbReference type="Gene3D" id="3.40.50.1950">
    <property type="entry name" value="Flavin prenyltransferase-like"/>
    <property type="match status" value="1"/>
</dbReference>
<evidence type="ECO:0000256" key="2">
    <source>
        <dbReference type="ARBA" id="ARBA00038350"/>
    </source>
</evidence>
<comment type="similarity">
    <text evidence="2">Belongs to the HFCD (homooligomeric flavin containing Cys decarboxylase) superfamily.</text>
</comment>
<feature type="domain" description="Flavoprotein" evidence="4">
    <location>
        <begin position="19"/>
        <end position="257"/>
    </location>
</feature>
<evidence type="ECO:0000313" key="5">
    <source>
        <dbReference type="EMBL" id="CAE0475743.1"/>
    </source>
</evidence>